<dbReference type="PANTHER" id="PTHR32089">
    <property type="entry name" value="METHYL-ACCEPTING CHEMOTAXIS PROTEIN MCPB"/>
    <property type="match status" value="1"/>
</dbReference>
<dbReference type="CDD" id="cd06225">
    <property type="entry name" value="HAMP"/>
    <property type="match status" value="1"/>
</dbReference>
<comment type="subcellular location">
    <subcellularLocation>
        <location evidence="1">Cell membrane</location>
    </subcellularLocation>
</comment>
<evidence type="ECO:0000256" key="7">
    <source>
        <dbReference type="SAM" id="Phobius"/>
    </source>
</evidence>
<keyword evidence="3 7" id="KW-0472">Membrane</keyword>
<dbReference type="GO" id="GO:0005886">
    <property type="term" value="C:plasma membrane"/>
    <property type="evidence" value="ECO:0007669"/>
    <property type="project" value="UniProtKB-SubCell"/>
</dbReference>
<evidence type="ECO:0000313" key="10">
    <source>
        <dbReference type="EMBL" id="GGG65066.1"/>
    </source>
</evidence>
<reference evidence="10" key="1">
    <citation type="journal article" date="2014" name="Int. J. Syst. Evol. Microbiol.">
        <title>Complete genome sequence of Corynebacterium casei LMG S-19264T (=DSM 44701T), isolated from a smear-ripened cheese.</title>
        <authorList>
            <consortium name="US DOE Joint Genome Institute (JGI-PGF)"/>
            <person name="Walter F."/>
            <person name="Albersmeier A."/>
            <person name="Kalinowski J."/>
            <person name="Ruckert C."/>
        </authorList>
    </citation>
    <scope>NUCLEOTIDE SEQUENCE</scope>
    <source>
        <strain evidence="10">CGMCC 1.12754</strain>
    </source>
</reference>
<protein>
    <recommendedName>
        <fullName evidence="12">Chemotaxis protein</fullName>
    </recommendedName>
</protein>
<dbReference type="InterPro" id="IPR004089">
    <property type="entry name" value="MCPsignal_dom"/>
</dbReference>
<evidence type="ECO:0000259" key="9">
    <source>
        <dbReference type="PROSITE" id="PS50885"/>
    </source>
</evidence>
<feature type="domain" description="Methyl-accepting transducer" evidence="8">
    <location>
        <begin position="264"/>
        <end position="521"/>
    </location>
</feature>
<evidence type="ECO:0000256" key="6">
    <source>
        <dbReference type="PROSITE-ProRule" id="PRU00284"/>
    </source>
</evidence>
<dbReference type="GO" id="GO:0007165">
    <property type="term" value="P:signal transduction"/>
    <property type="evidence" value="ECO:0007669"/>
    <property type="project" value="UniProtKB-KW"/>
</dbReference>
<sequence>MSIKKRLFIFTLIPFLLSLALILFIIIQMDNLQKSSNNDVQLLLEVKELNGEFITAKQALSNYAFNPSEGTGAEITTNLTLISNKLSNVKEELKTNMQEHWFKRIQGKYEQLIPVIEKALLESDTNEIKRQSAKTAGVLNDVYMLQRGANLWYESTVDQRSEMIKNIIHFTIIASLVLIAATVFSIIRLTVKTAKPIRQLAGYAEQVAKGDLTVTIDSAEKGKNEIGLLTNSFIQMIENLKTTILTVNYIGKEVKTFSADLSRNMNVLTDSANQVSTSTEELSKGSQSVSEDIQDVSFHMEKLDTKFVENVHSSNNSTQASEASLQLVDEGQQFIKQQRSTMEKSIVSTQRIKDSVQSFVGYATNIEDTAKLVNEIAEQTNLLALNAAIEAARAGEHGKGFAVVAQEVRKLADESANATTQIFKMIEQIHAGIRNIEEVTEQTSLLSEEQSESMGHTEQSFSAIYENVTAIANQLKQLSEDMATSGEMSSSIVASIQNISAVTEETAAGTEEISASVEDQQQSFIHVNKQVNQLEKMIEELDQQLMNFTL</sequence>
<keyword evidence="7" id="KW-0812">Transmembrane</keyword>
<evidence type="ECO:0000256" key="3">
    <source>
        <dbReference type="ARBA" id="ARBA00023136"/>
    </source>
</evidence>
<keyword evidence="7" id="KW-1133">Transmembrane helix</keyword>
<feature type="transmembrane region" description="Helical" evidence="7">
    <location>
        <begin position="167"/>
        <end position="191"/>
    </location>
</feature>
<dbReference type="InterPro" id="IPR003660">
    <property type="entry name" value="HAMP_dom"/>
</dbReference>
<feature type="transmembrane region" description="Helical" evidence="7">
    <location>
        <begin position="7"/>
        <end position="27"/>
    </location>
</feature>
<proteinExistence type="inferred from homology"/>
<evidence type="ECO:0000256" key="2">
    <source>
        <dbReference type="ARBA" id="ARBA00022475"/>
    </source>
</evidence>
<dbReference type="PANTHER" id="PTHR32089:SF112">
    <property type="entry name" value="LYSOZYME-LIKE PROTEIN-RELATED"/>
    <property type="match status" value="1"/>
</dbReference>
<dbReference type="Gene3D" id="6.10.340.10">
    <property type="match status" value="1"/>
</dbReference>
<dbReference type="RefSeq" id="WP_188453833.1">
    <property type="nucleotide sequence ID" value="NZ_BMFR01000001.1"/>
</dbReference>
<dbReference type="PROSITE" id="PS50111">
    <property type="entry name" value="CHEMOTAXIS_TRANSDUC_2"/>
    <property type="match status" value="1"/>
</dbReference>
<evidence type="ECO:0008006" key="12">
    <source>
        <dbReference type="Google" id="ProtNLM"/>
    </source>
</evidence>
<dbReference type="SUPFAM" id="SSF58104">
    <property type="entry name" value="Methyl-accepting chemotaxis protein (MCP) signaling domain"/>
    <property type="match status" value="1"/>
</dbReference>
<dbReference type="Pfam" id="PF00015">
    <property type="entry name" value="MCPsignal"/>
    <property type="match status" value="1"/>
</dbReference>
<dbReference type="PROSITE" id="PS50885">
    <property type="entry name" value="HAMP"/>
    <property type="match status" value="1"/>
</dbReference>
<dbReference type="AlphaFoldDB" id="A0A917H206"/>
<evidence type="ECO:0000256" key="4">
    <source>
        <dbReference type="ARBA" id="ARBA00023224"/>
    </source>
</evidence>
<dbReference type="SMART" id="SM00283">
    <property type="entry name" value="MA"/>
    <property type="match status" value="1"/>
</dbReference>
<dbReference type="EMBL" id="BMFR01000001">
    <property type="protein sequence ID" value="GGG65066.1"/>
    <property type="molecule type" value="Genomic_DNA"/>
</dbReference>
<feature type="domain" description="HAMP" evidence="9">
    <location>
        <begin position="194"/>
        <end position="245"/>
    </location>
</feature>
<keyword evidence="4 6" id="KW-0807">Transducer</keyword>
<accession>A0A917H206</accession>
<evidence type="ECO:0000256" key="5">
    <source>
        <dbReference type="ARBA" id="ARBA00029447"/>
    </source>
</evidence>
<evidence type="ECO:0000259" key="8">
    <source>
        <dbReference type="PROSITE" id="PS50111"/>
    </source>
</evidence>
<dbReference type="Proteomes" id="UP000622860">
    <property type="component" value="Unassembled WGS sequence"/>
</dbReference>
<reference evidence="10" key="2">
    <citation type="submission" date="2020-09" db="EMBL/GenBank/DDBJ databases">
        <authorList>
            <person name="Sun Q."/>
            <person name="Zhou Y."/>
        </authorList>
    </citation>
    <scope>NUCLEOTIDE SEQUENCE</scope>
    <source>
        <strain evidence="10">CGMCC 1.12754</strain>
    </source>
</reference>
<evidence type="ECO:0000313" key="11">
    <source>
        <dbReference type="Proteomes" id="UP000622860"/>
    </source>
</evidence>
<dbReference type="SMART" id="SM00304">
    <property type="entry name" value="HAMP"/>
    <property type="match status" value="1"/>
</dbReference>
<keyword evidence="2" id="KW-1003">Cell membrane</keyword>
<gene>
    <name evidence="10" type="ORF">GCM10011398_05870</name>
</gene>
<comment type="similarity">
    <text evidence="5">Belongs to the methyl-accepting chemotaxis (MCP) protein family.</text>
</comment>
<organism evidence="10 11">
    <name type="scientific">Virgibacillus oceani</name>
    <dbReference type="NCBI Taxonomy" id="1479511"/>
    <lineage>
        <taxon>Bacteria</taxon>
        <taxon>Bacillati</taxon>
        <taxon>Bacillota</taxon>
        <taxon>Bacilli</taxon>
        <taxon>Bacillales</taxon>
        <taxon>Bacillaceae</taxon>
        <taxon>Virgibacillus</taxon>
    </lineage>
</organism>
<dbReference type="Gene3D" id="1.10.287.950">
    <property type="entry name" value="Methyl-accepting chemotaxis protein"/>
    <property type="match status" value="1"/>
</dbReference>
<keyword evidence="11" id="KW-1185">Reference proteome</keyword>
<comment type="caution">
    <text evidence="10">The sequence shown here is derived from an EMBL/GenBank/DDBJ whole genome shotgun (WGS) entry which is preliminary data.</text>
</comment>
<name>A0A917H206_9BACI</name>
<dbReference type="Pfam" id="PF00672">
    <property type="entry name" value="HAMP"/>
    <property type="match status" value="1"/>
</dbReference>
<evidence type="ECO:0000256" key="1">
    <source>
        <dbReference type="ARBA" id="ARBA00004236"/>
    </source>
</evidence>